<comment type="caution">
    <text evidence="7">The sequence shown here is derived from an EMBL/GenBank/DDBJ whole genome shotgun (WGS) entry which is preliminary data.</text>
</comment>
<dbReference type="PANTHER" id="PTHR31920:SF122">
    <property type="entry name" value="B3 DOMAIN-CONTAINING PROTEIN REM23"/>
    <property type="match status" value="1"/>
</dbReference>
<sequence length="674" mass="75414">MVKPKRKKQVLEDEIAEQCSGGKRLSCPAPLQLPPPSFFKIMLGDFTKVLFIPPKFTYNLIGHVNQNVYLKDCNEQSSKVKVSRINGQLAFQEGWAKFVVDHSINFGEFLVFINVTRALFFVKIFGISACERVSFGVGSNRETCRKNIFKTASLESSQFPRSCNGIGASKDEYGTSRKDPEIINDLSNSCKEIIIAQANDKGISKSGKEVLNFLQHSHDSASPHNGEAIDVIESLINIASGQASEKYEHPKIFTVSRNLLARELKADFDSNLMLRFTRDEKSDGSPIVACSRPETNNHIVHRWDIIKHESSAGCSLPSVKKEKYNVMHASRENIGGFGSTLCAKSLLDTKRKTCESVHDTLPEEDQQVDSCCQRNQNPETAKIEAVNNVKAPLLPDSFSFSLTLPSDNWCCLELPHRLPLKGRRKNYEHRIVVLQDPSRRSWPIMYQANNKFTGFLSGWKNFATSNKLRQGNQCEFFVIPNEIEAAFQVMFLAKEIVKFIWHQFALAMCTMHKHKSAQDADSLWAIPIPAMKFPAEEIRMLDGSITEKVPRIYAIEVIVIGNLLFDYRVDVVVYLVLAAALTPTGTTCCGPTEDTLDSLWAIPIPAMKFPAEEIRMLDGSITEKVPRIYAIEVTVIGNLLFDFRVDVVVYLVLAAALTPTGTTCCGPTEDTLVN</sequence>
<comment type="subcellular location">
    <subcellularLocation>
        <location evidence="1">Nucleus</location>
    </subcellularLocation>
</comment>
<dbReference type="GO" id="GO:0003677">
    <property type="term" value="F:DNA binding"/>
    <property type="evidence" value="ECO:0007669"/>
    <property type="project" value="UniProtKB-KW"/>
</dbReference>
<proteinExistence type="predicted"/>
<dbReference type="Proteomes" id="UP000734854">
    <property type="component" value="Unassembled WGS sequence"/>
</dbReference>
<gene>
    <name evidence="7" type="ORF">ZIOFF_024562</name>
</gene>
<feature type="domain" description="TF-B3" evidence="6">
    <location>
        <begin position="35"/>
        <end position="128"/>
    </location>
</feature>
<dbReference type="InterPro" id="IPR003340">
    <property type="entry name" value="B3_DNA-bd"/>
</dbReference>
<dbReference type="InterPro" id="IPR015300">
    <property type="entry name" value="DNA-bd_pseudobarrel_sf"/>
</dbReference>
<name>A0A8J5LG96_ZINOF</name>
<dbReference type="PROSITE" id="PS50863">
    <property type="entry name" value="B3"/>
    <property type="match status" value="2"/>
</dbReference>
<evidence type="ECO:0000259" key="6">
    <source>
        <dbReference type="PROSITE" id="PS50863"/>
    </source>
</evidence>
<dbReference type="Pfam" id="PF02362">
    <property type="entry name" value="B3"/>
    <property type="match status" value="2"/>
</dbReference>
<dbReference type="Gene3D" id="2.40.330.10">
    <property type="entry name" value="DNA-binding pseudobarrel domain"/>
    <property type="match status" value="2"/>
</dbReference>
<dbReference type="SMART" id="SM01019">
    <property type="entry name" value="B3"/>
    <property type="match status" value="2"/>
</dbReference>
<dbReference type="InterPro" id="IPR050655">
    <property type="entry name" value="Plant_B3_domain"/>
</dbReference>
<evidence type="ECO:0000256" key="4">
    <source>
        <dbReference type="ARBA" id="ARBA00023163"/>
    </source>
</evidence>
<dbReference type="AlphaFoldDB" id="A0A8J5LG96"/>
<evidence type="ECO:0000256" key="3">
    <source>
        <dbReference type="ARBA" id="ARBA00023125"/>
    </source>
</evidence>
<keyword evidence="2" id="KW-0805">Transcription regulation</keyword>
<feature type="domain" description="TF-B3" evidence="6">
    <location>
        <begin position="397"/>
        <end position="495"/>
    </location>
</feature>
<keyword evidence="8" id="KW-1185">Reference proteome</keyword>
<dbReference type="SUPFAM" id="SSF101936">
    <property type="entry name" value="DNA-binding pseudobarrel domain"/>
    <property type="match status" value="2"/>
</dbReference>
<evidence type="ECO:0000313" key="8">
    <source>
        <dbReference type="Proteomes" id="UP000734854"/>
    </source>
</evidence>
<dbReference type="GO" id="GO:0005634">
    <property type="term" value="C:nucleus"/>
    <property type="evidence" value="ECO:0007669"/>
    <property type="project" value="UniProtKB-SubCell"/>
</dbReference>
<dbReference type="EMBL" id="JACMSC010000007">
    <property type="protein sequence ID" value="KAG6514217.1"/>
    <property type="molecule type" value="Genomic_DNA"/>
</dbReference>
<evidence type="ECO:0000256" key="2">
    <source>
        <dbReference type="ARBA" id="ARBA00023015"/>
    </source>
</evidence>
<organism evidence="7 8">
    <name type="scientific">Zingiber officinale</name>
    <name type="common">Ginger</name>
    <name type="synonym">Amomum zingiber</name>
    <dbReference type="NCBI Taxonomy" id="94328"/>
    <lineage>
        <taxon>Eukaryota</taxon>
        <taxon>Viridiplantae</taxon>
        <taxon>Streptophyta</taxon>
        <taxon>Embryophyta</taxon>
        <taxon>Tracheophyta</taxon>
        <taxon>Spermatophyta</taxon>
        <taxon>Magnoliopsida</taxon>
        <taxon>Liliopsida</taxon>
        <taxon>Zingiberales</taxon>
        <taxon>Zingiberaceae</taxon>
        <taxon>Zingiber</taxon>
    </lineage>
</organism>
<evidence type="ECO:0000256" key="5">
    <source>
        <dbReference type="ARBA" id="ARBA00023242"/>
    </source>
</evidence>
<dbReference type="PANTHER" id="PTHR31920">
    <property type="entry name" value="B3 DOMAIN-CONTAINING"/>
    <property type="match status" value="1"/>
</dbReference>
<accession>A0A8J5LG96</accession>
<keyword evidence="4" id="KW-0804">Transcription</keyword>
<evidence type="ECO:0000256" key="1">
    <source>
        <dbReference type="ARBA" id="ARBA00004123"/>
    </source>
</evidence>
<keyword evidence="3" id="KW-0238">DNA-binding</keyword>
<dbReference type="CDD" id="cd10017">
    <property type="entry name" value="B3_DNA"/>
    <property type="match status" value="2"/>
</dbReference>
<keyword evidence="5" id="KW-0539">Nucleus</keyword>
<evidence type="ECO:0000313" key="7">
    <source>
        <dbReference type="EMBL" id="KAG6514217.1"/>
    </source>
</evidence>
<protein>
    <recommendedName>
        <fullName evidence="6">TF-B3 domain-containing protein</fullName>
    </recommendedName>
</protein>
<reference evidence="7 8" key="1">
    <citation type="submission" date="2020-08" db="EMBL/GenBank/DDBJ databases">
        <title>Plant Genome Project.</title>
        <authorList>
            <person name="Zhang R.-G."/>
        </authorList>
    </citation>
    <scope>NUCLEOTIDE SEQUENCE [LARGE SCALE GENOMIC DNA]</scope>
    <source>
        <tissue evidence="7">Rhizome</tissue>
    </source>
</reference>